<evidence type="ECO:0000313" key="2">
    <source>
        <dbReference type="EMBL" id="KIM43649.1"/>
    </source>
</evidence>
<accession>A0A0C3CHN7</accession>
<feature type="region of interest" description="Disordered" evidence="1">
    <location>
        <begin position="66"/>
        <end position="135"/>
    </location>
</feature>
<dbReference type="Proteomes" id="UP000053424">
    <property type="component" value="Unassembled WGS sequence"/>
</dbReference>
<dbReference type="EMBL" id="KN831775">
    <property type="protein sequence ID" value="KIM43649.1"/>
    <property type="molecule type" value="Genomic_DNA"/>
</dbReference>
<gene>
    <name evidence="2" type="ORF">M413DRAFT_25978</name>
</gene>
<evidence type="ECO:0000256" key="1">
    <source>
        <dbReference type="SAM" id="MobiDB-lite"/>
    </source>
</evidence>
<reference evidence="2 3" key="1">
    <citation type="submission" date="2014-04" db="EMBL/GenBank/DDBJ databases">
        <authorList>
            <consortium name="DOE Joint Genome Institute"/>
            <person name="Kuo A."/>
            <person name="Gay G."/>
            <person name="Dore J."/>
            <person name="Kohler A."/>
            <person name="Nagy L.G."/>
            <person name="Floudas D."/>
            <person name="Copeland A."/>
            <person name="Barry K.W."/>
            <person name="Cichocki N."/>
            <person name="Veneault-Fourrey C."/>
            <person name="LaButti K."/>
            <person name="Lindquist E.A."/>
            <person name="Lipzen A."/>
            <person name="Lundell T."/>
            <person name="Morin E."/>
            <person name="Murat C."/>
            <person name="Sun H."/>
            <person name="Tunlid A."/>
            <person name="Henrissat B."/>
            <person name="Grigoriev I.V."/>
            <person name="Hibbett D.S."/>
            <person name="Martin F."/>
            <person name="Nordberg H.P."/>
            <person name="Cantor M.N."/>
            <person name="Hua S.X."/>
        </authorList>
    </citation>
    <scope>NUCLEOTIDE SEQUENCE [LARGE SCALE GENOMIC DNA]</scope>
    <source>
        <strain evidence="3">h7</strain>
    </source>
</reference>
<name>A0A0C3CHN7_HEBCY</name>
<proteinExistence type="predicted"/>
<dbReference type="InterPro" id="IPR036397">
    <property type="entry name" value="RNaseH_sf"/>
</dbReference>
<dbReference type="Gene3D" id="3.30.420.10">
    <property type="entry name" value="Ribonuclease H-like superfamily/Ribonuclease H"/>
    <property type="match status" value="1"/>
</dbReference>
<organism evidence="2 3">
    <name type="scientific">Hebeloma cylindrosporum</name>
    <dbReference type="NCBI Taxonomy" id="76867"/>
    <lineage>
        <taxon>Eukaryota</taxon>
        <taxon>Fungi</taxon>
        <taxon>Dikarya</taxon>
        <taxon>Basidiomycota</taxon>
        <taxon>Agaricomycotina</taxon>
        <taxon>Agaricomycetes</taxon>
        <taxon>Agaricomycetidae</taxon>
        <taxon>Agaricales</taxon>
        <taxon>Agaricineae</taxon>
        <taxon>Hymenogastraceae</taxon>
        <taxon>Hebeloma</taxon>
    </lineage>
</organism>
<dbReference type="HOGENOM" id="CLU_381571_0_0_1"/>
<reference evidence="3" key="2">
    <citation type="submission" date="2015-01" db="EMBL/GenBank/DDBJ databases">
        <title>Evolutionary Origins and Diversification of the Mycorrhizal Mutualists.</title>
        <authorList>
            <consortium name="DOE Joint Genome Institute"/>
            <consortium name="Mycorrhizal Genomics Consortium"/>
            <person name="Kohler A."/>
            <person name="Kuo A."/>
            <person name="Nagy L.G."/>
            <person name="Floudas D."/>
            <person name="Copeland A."/>
            <person name="Barry K.W."/>
            <person name="Cichocki N."/>
            <person name="Veneault-Fourrey C."/>
            <person name="LaButti K."/>
            <person name="Lindquist E.A."/>
            <person name="Lipzen A."/>
            <person name="Lundell T."/>
            <person name="Morin E."/>
            <person name="Murat C."/>
            <person name="Riley R."/>
            <person name="Ohm R."/>
            <person name="Sun H."/>
            <person name="Tunlid A."/>
            <person name="Henrissat B."/>
            <person name="Grigoriev I.V."/>
            <person name="Hibbett D.S."/>
            <person name="Martin F."/>
        </authorList>
    </citation>
    <scope>NUCLEOTIDE SEQUENCE [LARGE SCALE GENOMIC DNA]</scope>
    <source>
        <strain evidence="3">h7</strain>
    </source>
</reference>
<dbReference type="OrthoDB" id="3038406at2759"/>
<feature type="region of interest" description="Disordered" evidence="1">
    <location>
        <begin position="169"/>
        <end position="188"/>
    </location>
</feature>
<feature type="compositionally biased region" description="Acidic residues" evidence="1">
    <location>
        <begin position="292"/>
        <end position="308"/>
    </location>
</feature>
<dbReference type="AlphaFoldDB" id="A0A0C3CHN7"/>
<dbReference type="STRING" id="686832.A0A0C3CHN7"/>
<feature type="compositionally biased region" description="Polar residues" evidence="1">
    <location>
        <begin position="77"/>
        <end position="91"/>
    </location>
</feature>
<keyword evidence="3" id="KW-1185">Reference proteome</keyword>
<sequence>MDVDYLDVSTSSTGLPSLDAASGSFMLPTACVPRNLLGSPNLFPFPMDVDISDRVSLLDVEDDHSFSFAPEPEASGATVSLETAAPSTPQQPKHGRPPKKIKPTLSSSQTHHRLGRPPGSGPKQRAKAELLASGRNVSLPKKCPVGWPHKNKDMGGRVMVKLIQGKIQSLPDSSTGPRSSSAPLPSNLNTRSIFQFPVQRTCRASSVPSGHHPFSAQLGPLCHSAGASTPALSTFTSTTPYTSFTNLPPPPSTSSATMPFISHQIIPLEDPQCPVELEDKDDKNPEVSGDGLGDEDEFDVEGDEGDDERDPKEEDSGIQDVTGQCPRCLMPLWLRNAFKVKVTESAQRNENRLLPLYATHQSFWFPQPSMFFILQRKGVSPQHLYNPNAEICALDHSHKIMKHIAKVNGEEVFTALLTVTNQLGEIRSCNLVATKSHAQFEEALKQIQWSLELYGHILPYLFFTDNMADKQFLEHCFPSLSESVVPVEKYQNLEPLVVPDNVPIFIKKSKSAINDAMHTIIDDLPPDDSGAKIVIGFDSEWNVELSGNGNVIERGKTAIIQIAYKEQIYVLQIGDMVQYFTMPPHSMWIPHGMKILNGFHVDSIWNTF</sequence>
<protein>
    <submittedName>
        <fullName evidence="2">Uncharacterized protein</fullName>
    </submittedName>
</protein>
<evidence type="ECO:0000313" key="3">
    <source>
        <dbReference type="Proteomes" id="UP000053424"/>
    </source>
</evidence>
<dbReference type="GO" id="GO:0003676">
    <property type="term" value="F:nucleic acid binding"/>
    <property type="evidence" value="ECO:0007669"/>
    <property type="project" value="InterPro"/>
</dbReference>
<feature type="compositionally biased region" description="Basic residues" evidence="1">
    <location>
        <begin position="93"/>
        <end position="102"/>
    </location>
</feature>
<feature type="region of interest" description="Disordered" evidence="1">
    <location>
        <begin position="274"/>
        <end position="321"/>
    </location>
</feature>